<dbReference type="PANTHER" id="PTHR46066">
    <property type="entry name" value="CHITINASE DOMAIN-CONTAINING PROTEIN 1 FAMILY MEMBER"/>
    <property type="match status" value="1"/>
</dbReference>
<dbReference type="Proteomes" id="UP001272515">
    <property type="component" value="Unassembled WGS sequence"/>
</dbReference>
<feature type="chain" id="PRO_5046550988" evidence="2">
    <location>
        <begin position="26"/>
        <end position="557"/>
    </location>
</feature>
<dbReference type="Gene3D" id="3.20.20.80">
    <property type="entry name" value="Glycosidases"/>
    <property type="match status" value="2"/>
</dbReference>
<dbReference type="PANTHER" id="PTHR46066:SF2">
    <property type="entry name" value="CHITINASE DOMAIN-CONTAINING PROTEIN 1"/>
    <property type="match status" value="1"/>
</dbReference>
<keyword evidence="5" id="KW-1185">Reference proteome</keyword>
<evidence type="ECO:0000313" key="5">
    <source>
        <dbReference type="Proteomes" id="UP001272515"/>
    </source>
</evidence>
<name>A0ABU3Z7U1_9FIRM</name>
<proteinExistence type="predicted"/>
<evidence type="ECO:0000259" key="3">
    <source>
        <dbReference type="PROSITE" id="PS51910"/>
    </source>
</evidence>
<dbReference type="Pfam" id="PF00704">
    <property type="entry name" value="Glyco_hydro_18"/>
    <property type="match status" value="1"/>
</dbReference>
<dbReference type="InterPro" id="IPR001223">
    <property type="entry name" value="Glyco_hydro18_cat"/>
</dbReference>
<evidence type="ECO:0000256" key="1">
    <source>
        <dbReference type="SAM" id="MobiDB-lite"/>
    </source>
</evidence>
<dbReference type="InterPro" id="IPR029070">
    <property type="entry name" value="Chitinase_insertion_sf"/>
</dbReference>
<evidence type="ECO:0000256" key="2">
    <source>
        <dbReference type="SAM" id="SignalP"/>
    </source>
</evidence>
<accession>A0ABU3Z7U1</accession>
<dbReference type="Gene3D" id="3.10.50.10">
    <property type="match status" value="1"/>
</dbReference>
<protein>
    <submittedName>
        <fullName evidence="4">Glycosyl hydrolase family 18 protein</fullName>
    </submittedName>
</protein>
<keyword evidence="2" id="KW-0732">Signal</keyword>
<evidence type="ECO:0000313" key="4">
    <source>
        <dbReference type="EMBL" id="MDV5087969.1"/>
    </source>
</evidence>
<dbReference type="SUPFAM" id="SSF51445">
    <property type="entry name" value="(Trans)glycosidases"/>
    <property type="match status" value="1"/>
</dbReference>
<dbReference type="InterPro" id="IPR017853">
    <property type="entry name" value="GH"/>
</dbReference>
<dbReference type="RefSeq" id="WP_317329719.1">
    <property type="nucleotide sequence ID" value="NZ_JAWJZA010000001.1"/>
</dbReference>
<dbReference type="InterPro" id="IPR011583">
    <property type="entry name" value="Chitinase_II/V-like_cat"/>
</dbReference>
<organism evidence="4 5">
    <name type="scientific">Veillonella absiana</name>
    <dbReference type="NCBI Taxonomy" id="3079305"/>
    <lineage>
        <taxon>Bacteria</taxon>
        <taxon>Bacillati</taxon>
        <taxon>Bacillota</taxon>
        <taxon>Negativicutes</taxon>
        <taxon>Veillonellales</taxon>
        <taxon>Veillonellaceae</taxon>
        <taxon>Veillonella</taxon>
    </lineage>
</organism>
<dbReference type="GO" id="GO:0016787">
    <property type="term" value="F:hydrolase activity"/>
    <property type="evidence" value="ECO:0007669"/>
    <property type="project" value="UniProtKB-KW"/>
</dbReference>
<feature type="region of interest" description="Disordered" evidence="1">
    <location>
        <begin position="516"/>
        <end position="557"/>
    </location>
</feature>
<reference evidence="4 5" key="1">
    <citation type="submission" date="2023-10" db="EMBL/GenBank/DDBJ databases">
        <title>Veillonella sp. nov., isolated from a pig farm feces dump.</title>
        <authorList>
            <person name="Chang Y.-H."/>
        </authorList>
    </citation>
    <scope>NUCLEOTIDE SEQUENCE [LARGE SCALE GENOMIC DNA]</scope>
    <source>
        <strain evidence="4 5">YH-vei2233</strain>
    </source>
</reference>
<feature type="compositionally biased region" description="Basic and acidic residues" evidence="1">
    <location>
        <begin position="525"/>
        <end position="548"/>
    </location>
</feature>
<dbReference type="EMBL" id="JAWJZB010000003">
    <property type="protein sequence ID" value="MDV5087969.1"/>
    <property type="molecule type" value="Genomic_DNA"/>
</dbReference>
<keyword evidence="4" id="KW-0378">Hydrolase</keyword>
<comment type="caution">
    <text evidence="4">The sequence shown here is derived from an EMBL/GenBank/DDBJ whole genome shotgun (WGS) entry which is preliminary data.</text>
</comment>
<dbReference type="SMART" id="SM00636">
    <property type="entry name" value="Glyco_18"/>
    <property type="match status" value="1"/>
</dbReference>
<gene>
    <name evidence="4" type="ORF">RVY80_03785</name>
</gene>
<feature type="domain" description="GH18" evidence="3">
    <location>
        <begin position="115"/>
        <end position="519"/>
    </location>
</feature>
<sequence length="557" mass="62489">MIKRFLTVSSMLSLLLAMNTNLSQAETLVPIDEYIAKTTHTYTTNADKSEYTINVPHLRVAGDYVYMDNALKSEPIKLPIIQKDGQQYVDLDLATAVLGVTYTVNNGVVTVNAAPIRMEKRTSPEMKGPVSWAFDPFTTTPYSGLMNTSGDNIISPSWFELQDKGLKLNKNINASYVQTYRDQGYRVWPLISNQFDPKFTSTVVNNESKWDAYVQQLAQYAYIYGFDGYNFDFENVSYKDRDALTKFVAYLADTLRTYNIRTSIDVTGYSDSPDWSMVYNRKAFSESVDYVVLMAYDETWASSTKAGPVASYPWVKRHATDMLKEVPANKLVLGIPYYMRIWTVTDGKAKGKTLQIKDTPQYYENYKDQITWNDTLKTHFLEIPVSAAAKTQAEQDSLEKQAAVINEAKEAGDIIGVEVQVLSTNVVSTNASANNITATTSNSTMTDNDTAGNKTTTTTPKKITGSKVVEQIWFEDNNSLGYKLDLVKDLKLAGFAAWRKGFEDANTLDLISKANLGGKHTSTSHTDKDKRKKSTVKEKTKSTKEDIPMVRVVRTHS</sequence>
<feature type="signal peptide" evidence="2">
    <location>
        <begin position="1"/>
        <end position="25"/>
    </location>
</feature>
<dbReference type="PROSITE" id="PS51910">
    <property type="entry name" value="GH18_2"/>
    <property type="match status" value="1"/>
</dbReference>